<feature type="binding site" evidence="9">
    <location>
        <position position="322"/>
    </location>
    <ligand>
        <name>Zn(2+)</name>
        <dbReference type="ChEBI" id="CHEBI:29105"/>
        <label>2</label>
    </ligand>
</feature>
<dbReference type="EC" id="3.1.3.1" evidence="2 11"/>
<keyword evidence="3" id="KW-0597">Phosphoprotein</keyword>
<dbReference type="GO" id="GO:0046872">
    <property type="term" value="F:metal ion binding"/>
    <property type="evidence" value="ECO:0007669"/>
    <property type="project" value="UniProtKB-KW"/>
</dbReference>
<dbReference type="AlphaFoldDB" id="A0A6B9CM79"/>
<accession>A0A6B9CM79</accession>
<gene>
    <name evidence="13" type="primary">alp</name>
</gene>
<dbReference type="PANTHER" id="PTHR11596:SF5">
    <property type="entry name" value="ALKALINE PHOSPHATASE"/>
    <property type="match status" value="1"/>
</dbReference>
<feature type="binding site" evidence="9">
    <location>
        <position position="438"/>
    </location>
    <ligand>
        <name>Zn(2+)</name>
        <dbReference type="ChEBI" id="CHEBI:29105"/>
        <label>2</label>
    </ligand>
</feature>
<dbReference type="InterPro" id="IPR018299">
    <property type="entry name" value="Alkaline_phosphatase_AS"/>
</dbReference>
<feature type="binding site" evidence="9">
    <location>
        <position position="326"/>
    </location>
    <ligand>
        <name>Zn(2+)</name>
        <dbReference type="ChEBI" id="CHEBI:29105"/>
        <label>2</label>
    </ligand>
</feature>
<comment type="cofactor">
    <cofactor evidence="9">
        <name>Zn(2+)</name>
        <dbReference type="ChEBI" id="CHEBI:29105"/>
    </cofactor>
    <text evidence="9">Binds 2 Zn(2+) ions.</text>
</comment>
<dbReference type="SMR" id="A0A6B9CM79"/>
<feature type="binding site" evidence="9">
    <location>
        <position position="62"/>
    </location>
    <ligand>
        <name>Mg(2+)</name>
        <dbReference type="ChEBI" id="CHEBI:18420"/>
    </ligand>
</feature>
<dbReference type="PANTHER" id="PTHR11596">
    <property type="entry name" value="ALKALINE PHOSPHATASE"/>
    <property type="match status" value="1"/>
</dbReference>
<name>A0A6B9CM79_DUGJA</name>
<evidence type="ECO:0000256" key="2">
    <source>
        <dbReference type="ARBA" id="ARBA00012647"/>
    </source>
</evidence>
<dbReference type="PROSITE" id="PS00123">
    <property type="entry name" value="ALKALINE_PHOSPHATASE"/>
    <property type="match status" value="1"/>
</dbReference>
<evidence type="ECO:0000256" key="11">
    <source>
        <dbReference type="RuleBase" id="RU003947"/>
    </source>
</evidence>
<feature type="binding site" evidence="9">
    <location>
        <position position="62"/>
    </location>
    <ligand>
        <name>Zn(2+)</name>
        <dbReference type="ChEBI" id="CHEBI:29105"/>
        <label>2</label>
    </ligand>
</feature>
<feature type="chain" id="PRO_5025599113" description="Alkaline phosphatase" evidence="12">
    <location>
        <begin position="17"/>
        <end position="511"/>
    </location>
</feature>
<feature type="binding site" evidence="9">
    <location>
        <position position="364"/>
    </location>
    <ligand>
        <name>Zn(2+)</name>
        <dbReference type="ChEBI" id="CHEBI:29105"/>
        <label>2</label>
    </ligand>
</feature>
<evidence type="ECO:0000256" key="5">
    <source>
        <dbReference type="ARBA" id="ARBA00022801"/>
    </source>
</evidence>
<keyword evidence="7 9" id="KW-0460">Magnesium</keyword>
<keyword evidence="6 9" id="KW-0862">Zinc</keyword>
<evidence type="ECO:0000313" key="13">
    <source>
        <dbReference type="EMBL" id="QGW52009.1"/>
    </source>
</evidence>
<evidence type="ECO:0000256" key="12">
    <source>
        <dbReference type="SAM" id="SignalP"/>
    </source>
</evidence>
<dbReference type="CDD" id="cd16012">
    <property type="entry name" value="ALP"/>
    <property type="match status" value="1"/>
</dbReference>
<evidence type="ECO:0000256" key="9">
    <source>
        <dbReference type="PIRSR" id="PIRSR601952-2"/>
    </source>
</evidence>
<evidence type="ECO:0000256" key="4">
    <source>
        <dbReference type="ARBA" id="ARBA00022723"/>
    </source>
</evidence>
<dbReference type="EMBL" id="MK913417">
    <property type="protein sequence ID" value="QGW52009.1"/>
    <property type="molecule type" value="mRNA"/>
</dbReference>
<feature type="binding site" evidence="9">
    <location>
        <position position="178"/>
    </location>
    <ligand>
        <name>Mg(2+)</name>
        <dbReference type="ChEBI" id="CHEBI:18420"/>
    </ligand>
</feature>
<dbReference type="InterPro" id="IPR001952">
    <property type="entry name" value="Alkaline_phosphatase"/>
</dbReference>
<protein>
    <recommendedName>
        <fullName evidence="2 11">Alkaline phosphatase</fullName>
        <ecNumber evidence="2 11">3.1.3.1</ecNumber>
    </recommendedName>
</protein>
<sequence>MKFNICFLYLIQLLTGEKVKKISEIELTKKYWIDSGREELLNELNEIQNKKMAKNVIIFIGDGMGPSTLASARAYKNQRMVNSTLPDINLSFESFSNIGVVKTHSIDGYVADSSSTATAIFTGVKIRSNVVGVGPNVYFENCSTYNPITDDLLTIGTMFANLNKSVGIVTTTRITHATPGSLYANTPSRNWEYKVPKNCDVDDIALQLFKQAEKFQVILGGGSSYFLPVSANGSREDNRNLLLEWKSKFNTKGSLVTNANEFRQIDVNKIDYLFGLLNKDHLKYDIQRDNEPSLAELTNTAIKILSKNKNGYFLLVEGGKIDHAHHDSKAILAILETLALESAVDKAMQLTNIEDTLILVTADHSHAFTLGSYAERDVDITQKNNILSGSELDKKGHTSLLYSNGPGFKEPRLNITSETIITTDYIYPSGVPLTYETHGGEDITVYANGPWAHLLNGLHQQSYIGHMMMHASCVGAYKNSNHCNISNVSNTFSINVALINFIILFVMKHCV</sequence>
<evidence type="ECO:0000256" key="10">
    <source>
        <dbReference type="RuleBase" id="RU003946"/>
    </source>
</evidence>
<feature type="binding site" evidence="9">
    <location>
        <position position="317"/>
    </location>
    <ligand>
        <name>Mg(2+)</name>
        <dbReference type="ChEBI" id="CHEBI:18420"/>
    </ligand>
</feature>
<feature type="binding site" evidence="9">
    <location>
        <position position="363"/>
    </location>
    <ligand>
        <name>Zn(2+)</name>
        <dbReference type="ChEBI" id="CHEBI:29105"/>
        <label>2</label>
    </ligand>
</feature>
<keyword evidence="12" id="KW-0732">Signal</keyword>
<dbReference type="Gene3D" id="3.40.720.10">
    <property type="entry name" value="Alkaline Phosphatase, subunit A"/>
    <property type="match status" value="1"/>
</dbReference>
<feature type="binding site" evidence="9">
    <location>
        <position position="176"/>
    </location>
    <ligand>
        <name>Mg(2+)</name>
        <dbReference type="ChEBI" id="CHEBI:18420"/>
    </ligand>
</feature>
<dbReference type="InterPro" id="IPR017850">
    <property type="entry name" value="Alkaline_phosphatase_core_sf"/>
</dbReference>
<evidence type="ECO:0000256" key="6">
    <source>
        <dbReference type="ARBA" id="ARBA00022833"/>
    </source>
</evidence>
<evidence type="ECO:0000256" key="3">
    <source>
        <dbReference type="ARBA" id="ARBA00022553"/>
    </source>
</evidence>
<comment type="cofactor">
    <cofactor evidence="9">
        <name>Mg(2+)</name>
        <dbReference type="ChEBI" id="CHEBI:18420"/>
    </cofactor>
    <text evidence="9">Binds 1 Mg(2+) ion.</text>
</comment>
<evidence type="ECO:0000256" key="7">
    <source>
        <dbReference type="ARBA" id="ARBA00022842"/>
    </source>
</evidence>
<evidence type="ECO:0000256" key="1">
    <source>
        <dbReference type="ARBA" id="ARBA00005984"/>
    </source>
</evidence>
<organism evidence="13">
    <name type="scientific">Dugesia japonica</name>
    <name type="common">Planarian</name>
    <dbReference type="NCBI Taxonomy" id="6161"/>
    <lineage>
        <taxon>Eukaryota</taxon>
        <taxon>Metazoa</taxon>
        <taxon>Spiralia</taxon>
        <taxon>Lophotrochozoa</taxon>
        <taxon>Platyhelminthes</taxon>
        <taxon>Rhabditophora</taxon>
        <taxon>Seriata</taxon>
        <taxon>Tricladida</taxon>
        <taxon>Continenticola</taxon>
        <taxon>Geoplanoidea</taxon>
        <taxon>Dugesiidae</taxon>
        <taxon>Dugesia</taxon>
    </lineage>
</organism>
<proteinExistence type="evidence at transcript level"/>
<evidence type="ECO:0000256" key="8">
    <source>
        <dbReference type="PIRSR" id="PIRSR601952-1"/>
    </source>
</evidence>
<reference evidence="13" key="1">
    <citation type="submission" date="2019-05" db="EMBL/GenBank/DDBJ databases">
        <authorList>
            <person name="Ma K."/>
        </authorList>
    </citation>
    <scope>NUCLEOTIDE SEQUENCE</scope>
</reference>
<keyword evidence="4 9" id="KW-0479">Metal-binding</keyword>
<dbReference type="Pfam" id="PF00245">
    <property type="entry name" value="Alk_phosphatase"/>
    <property type="match status" value="1"/>
</dbReference>
<dbReference type="SUPFAM" id="SSF53649">
    <property type="entry name" value="Alkaline phosphatase-like"/>
    <property type="match status" value="1"/>
</dbReference>
<comment type="catalytic activity">
    <reaction evidence="11">
        <text>a phosphate monoester + H2O = an alcohol + phosphate</text>
        <dbReference type="Rhea" id="RHEA:15017"/>
        <dbReference type="ChEBI" id="CHEBI:15377"/>
        <dbReference type="ChEBI" id="CHEBI:30879"/>
        <dbReference type="ChEBI" id="CHEBI:43474"/>
        <dbReference type="ChEBI" id="CHEBI:67140"/>
        <dbReference type="EC" id="3.1.3.1"/>
    </reaction>
</comment>
<feature type="signal peptide" evidence="12">
    <location>
        <begin position="1"/>
        <end position="16"/>
    </location>
</feature>
<comment type="similarity">
    <text evidence="1 10">Belongs to the alkaline phosphatase family.</text>
</comment>
<feature type="active site" description="Phosphoserine intermediate" evidence="8">
    <location>
        <position position="113"/>
    </location>
</feature>
<dbReference type="GO" id="GO:0004035">
    <property type="term" value="F:alkaline phosphatase activity"/>
    <property type="evidence" value="ECO:0007669"/>
    <property type="project" value="UniProtKB-EC"/>
</dbReference>
<dbReference type="SMART" id="SM00098">
    <property type="entry name" value="alkPPc"/>
    <property type="match status" value="1"/>
</dbReference>
<keyword evidence="5 11" id="KW-0378">Hydrolase</keyword>
<dbReference type="PRINTS" id="PR00113">
    <property type="entry name" value="ALKPHPHTASE"/>
</dbReference>